<protein>
    <submittedName>
        <fullName evidence="1">Uncharacterized protein</fullName>
    </submittedName>
</protein>
<sequence>MLDLVFLLVVRDLIEPAVDFLESTRQFMSEKDLGPAAKQVFFEPFNPALVTHAFQVNLLFTRNSCRY</sequence>
<organism evidence="1 2">
    <name type="scientific">Sorghum bicolor</name>
    <name type="common">Sorghum</name>
    <name type="synonym">Sorghum vulgare</name>
    <dbReference type="NCBI Taxonomy" id="4558"/>
    <lineage>
        <taxon>Eukaryota</taxon>
        <taxon>Viridiplantae</taxon>
        <taxon>Streptophyta</taxon>
        <taxon>Embryophyta</taxon>
        <taxon>Tracheophyta</taxon>
        <taxon>Spermatophyta</taxon>
        <taxon>Magnoliopsida</taxon>
        <taxon>Liliopsida</taxon>
        <taxon>Poales</taxon>
        <taxon>Poaceae</taxon>
        <taxon>PACMAD clade</taxon>
        <taxon>Panicoideae</taxon>
        <taxon>Andropogonodae</taxon>
        <taxon>Andropogoneae</taxon>
        <taxon>Sorghinae</taxon>
        <taxon>Sorghum</taxon>
    </lineage>
</organism>
<reference evidence="1" key="2">
    <citation type="submission" date="2020-10" db="EMBL/GenBank/DDBJ databases">
        <authorList>
            <person name="Cooper E.A."/>
            <person name="Brenton Z.W."/>
            <person name="Flinn B.S."/>
            <person name="Jenkins J."/>
            <person name="Shu S."/>
            <person name="Flowers D."/>
            <person name="Luo F."/>
            <person name="Wang Y."/>
            <person name="Xia P."/>
            <person name="Barry K."/>
            <person name="Daum C."/>
            <person name="Lipzen A."/>
            <person name="Yoshinaga Y."/>
            <person name="Schmutz J."/>
            <person name="Saski C."/>
            <person name="Vermerris W."/>
            <person name="Kresovich S."/>
        </authorList>
    </citation>
    <scope>NUCLEOTIDE SEQUENCE</scope>
</reference>
<evidence type="ECO:0000313" key="1">
    <source>
        <dbReference type="EMBL" id="KAG0528508.1"/>
    </source>
</evidence>
<proteinExistence type="predicted"/>
<name>A0A921UED9_SORBI</name>
<accession>A0A921UED9</accession>
<dbReference type="EMBL" id="CM027684">
    <property type="protein sequence ID" value="KAG0528508.1"/>
    <property type="molecule type" value="Genomic_DNA"/>
</dbReference>
<dbReference type="Proteomes" id="UP000807115">
    <property type="component" value="Chromosome 5"/>
</dbReference>
<dbReference type="AlphaFoldDB" id="A0A921UED9"/>
<reference evidence="1" key="1">
    <citation type="journal article" date="2019" name="BMC Genomics">
        <title>A new reference genome for Sorghum bicolor reveals high levels of sequence similarity between sweet and grain genotypes: implications for the genetics of sugar metabolism.</title>
        <authorList>
            <person name="Cooper E.A."/>
            <person name="Brenton Z.W."/>
            <person name="Flinn B.S."/>
            <person name="Jenkins J."/>
            <person name="Shu S."/>
            <person name="Flowers D."/>
            <person name="Luo F."/>
            <person name="Wang Y."/>
            <person name="Xia P."/>
            <person name="Barry K."/>
            <person name="Daum C."/>
            <person name="Lipzen A."/>
            <person name="Yoshinaga Y."/>
            <person name="Schmutz J."/>
            <person name="Saski C."/>
            <person name="Vermerris W."/>
            <person name="Kresovich S."/>
        </authorList>
    </citation>
    <scope>NUCLEOTIDE SEQUENCE</scope>
</reference>
<gene>
    <name evidence="1" type="ORF">BDA96_05G018100</name>
</gene>
<comment type="caution">
    <text evidence="1">The sequence shown here is derived from an EMBL/GenBank/DDBJ whole genome shotgun (WGS) entry which is preliminary data.</text>
</comment>
<evidence type="ECO:0000313" key="2">
    <source>
        <dbReference type="Proteomes" id="UP000807115"/>
    </source>
</evidence>